<accession>A0A0D1XL02</accession>
<gene>
    <name evidence="4" type="ORF">PV10_08509</name>
</gene>
<keyword evidence="2" id="KW-0812">Transmembrane</keyword>
<feature type="compositionally biased region" description="Pro residues" evidence="1">
    <location>
        <begin position="515"/>
        <end position="527"/>
    </location>
</feature>
<feature type="compositionally biased region" description="Low complexity" evidence="1">
    <location>
        <begin position="597"/>
        <end position="607"/>
    </location>
</feature>
<feature type="compositionally biased region" description="Low complexity" evidence="1">
    <location>
        <begin position="57"/>
        <end position="127"/>
    </location>
</feature>
<dbReference type="VEuPathDB" id="FungiDB:PV10_08509"/>
<protein>
    <submittedName>
        <fullName evidence="4">Uncharacterized protein</fullName>
    </submittedName>
</protein>
<feature type="compositionally biased region" description="Pro residues" evidence="1">
    <location>
        <begin position="698"/>
        <end position="707"/>
    </location>
</feature>
<feature type="region of interest" description="Disordered" evidence="1">
    <location>
        <begin position="656"/>
        <end position="798"/>
    </location>
</feature>
<feature type="transmembrane region" description="Helical" evidence="2">
    <location>
        <begin position="162"/>
        <end position="185"/>
    </location>
</feature>
<dbReference type="HOGENOM" id="CLU_019695_0_0_1"/>
<feature type="compositionally biased region" description="Basic and acidic residues" evidence="1">
    <location>
        <begin position="394"/>
        <end position="405"/>
    </location>
</feature>
<feature type="compositionally biased region" description="Gly residues" evidence="1">
    <location>
        <begin position="738"/>
        <end position="758"/>
    </location>
</feature>
<name>A0A0D1XL02_EXOME</name>
<feature type="region of interest" description="Disordered" evidence="1">
    <location>
        <begin position="451"/>
        <end position="628"/>
    </location>
</feature>
<feature type="compositionally biased region" description="Basic and acidic residues" evidence="1">
    <location>
        <begin position="759"/>
        <end position="788"/>
    </location>
</feature>
<evidence type="ECO:0000313" key="5">
    <source>
        <dbReference type="Proteomes" id="UP000054302"/>
    </source>
</evidence>
<reference evidence="4 5" key="1">
    <citation type="submission" date="2015-01" db="EMBL/GenBank/DDBJ databases">
        <title>The Genome Sequence of Exophiala mesophila CBS40295.</title>
        <authorList>
            <consortium name="The Broad Institute Genomics Platform"/>
            <person name="Cuomo C."/>
            <person name="de Hoog S."/>
            <person name="Gorbushina A."/>
            <person name="Stielow B."/>
            <person name="Teixiera M."/>
            <person name="Abouelleil A."/>
            <person name="Chapman S.B."/>
            <person name="Priest M."/>
            <person name="Young S.K."/>
            <person name="Wortman J."/>
            <person name="Nusbaum C."/>
            <person name="Birren B."/>
        </authorList>
    </citation>
    <scope>NUCLEOTIDE SEQUENCE [LARGE SCALE GENOMIC DNA]</scope>
    <source>
        <strain evidence="4 5">CBS 40295</strain>
    </source>
</reference>
<feature type="region of interest" description="Disordered" evidence="1">
    <location>
        <begin position="57"/>
        <end position="157"/>
    </location>
</feature>
<dbReference type="AlphaFoldDB" id="A0A0D1XL02"/>
<feature type="signal peptide" evidence="3">
    <location>
        <begin position="1"/>
        <end position="18"/>
    </location>
</feature>
<feature type="compositionally biased region" description="Polar residues" evidence="1">
    <location>
        <begin position="128"/>
        <end position="139"/>
    </location>
</feature>
<dbReference type="OMA" id="NSGEHEN"/>
<sequence length="798" mass="83602">MKVLQIMVCAASMSQAAAQSRSSDPIDQLISDALSVYTQVTSMLASAVSVATATPASSLATTTPSSPASTTASSSSSEPESSSSASTADSTSQSSTSTISASGSMDLTSSSTSPVTLSSSSTALSTSIEQTSLPTSSIQGAAAETPTPAASSGTSNNSHHKLAIILGSVLGILALGLFLLAIVLCRKRRRHLNTSPRHSALSPADEDIESWRVRKARRFDSFHHDQGDHGAPLMTESARRNSQENPFVPVPPPPRRSAPNSRAGLTDGMVPRDEPFLEDGTGYRLSESRSSDSSSHKKGALAAGIAGAAVGAGLMHHHKAQDDEKTLVADDGALPPEAEPLPPSRPRSITRKPVPVNNVNNSEPWPYSPVSPISPVEPEAEMESLNKLPSRSSGESRRSFHRDAARANAAFDQEYSPHLYDEPEVGGHHGNAMAIGAGGLAAGVLGGAAIAHHQTNKRRSRSSSGDSNSDLRRHSQGSNRGYSRSPHRLNGEVPSPGHDLSTSSSDTYVEGLTEPSPPQSIPPPSRPDNPRRDSDPDPSTIPPTPTTRSRRNSALGTMAPPSAIHSYIHRPAIPSPLSTELLPDSYTESDARHRLPSRSPQRSSLGAIGSGGAAAARRSRTSQDYTPYDIYSANPWTSNNMTSSYPVIDDPAPVSSSKAIVGDNGYPHMGVPRRRSGGEYDYMSTGIFGPQTVDDPEPVPAPAPAPAPVHGRGGFGGSGTRTMSMASDDSTWRVSSGMPGGWSKTGGGSDVSDGGGSRGSRELRRPTRLRARDMRGGDDGRHDLERGVYDSSGVGQAM</sequence>
<feature type="region of interest" description="Disordered" evidence="1">
    <location>
        <begin position="238"/>
        <end position="299"/>
    </location>
</feature>
<dbReference type="GeneID" id="27326354"/>
<feature type="region of interest" description="Disordered" evidence="1">
    <location>
        <begin position="328"/>
        <end position="434"/>
    </location>
</feature>
<evidence type="ECO:0000256" key="2">
    <source>
        <dbReference type="SAM" id="Phobius"/>
    </source>
</evidence>
<feature type="compositionally biased region" description="Low complexity" evidence="1">
    <location>
        <begin position="353"/>
        <end position="377"/>
    </location>
</feature>
<keyword evidence="2" id="KW-1133">Transmembrane helix</keyword>
<feature type="chain" id="PRO_5002236436" evidence="3">
    <location>
        <begin position="19"/>
        <end position="798"/>
    </location>
</feature>
<feature type="compositionally biased region" description="Low complexity" evidence="1">
    <location>
        <begin position="140"/>
        <end position="155"/>
    </location>
</feature>
<dbReference type="Proteomes" id="UP000054302">
    <property type="component" value="Unassembled WGS sequence"/>
</dbReference>
<dbReference type="RefSeq" id="XP_016220450.1">
    <property type="nucleotide sequence ID" value="XM_016373539.1"/>
</dbReference>
<keyword evidence="3" id="KW-0732">Signal</keyword>
<evidence type="ECO:0000256" key="1">
    <source>
        <dbReference type="SAM" id="MobiDB-lite"/>
    </source>
</evidence>
<dbReference type="STRING" id="212818.A0A0D1XL02"/>
<proteinExistence type="predicted"/>
<keyword evidence="2" id="KW-0472">Membrane</keyword>
<evidence type="ECO:0000313" key="4">
    <source>
        <dbReference type="EMBL" id="KIV88876.1"/>
    </source>
</evidence>
<evidence type="ECO:0000256" key="3">
    <source>
        <dbReference type="SAM" id="SignalP"/>
    </source>
</evidence>
<dbReference type="EMBL" id="KN847525">
    <property type="protein sequence ID" value="KIV88876.1"/>
    <property type="molecule type" value="Genomic_DNA"/>
</dbReference>
<organism evidence="4 5">
    <name type="scientific">Exophiala mesophila</name>
    <name type="common">Black yeast-like fungus</name>
    <dbReference type="NCBI Taxonomy" id="212818"/>
    <lineage>
        <taxon>Eukaryota</taxon>
        <taxon>Fungi</taxon>
        <taxon>Dikarya</taxon>
        <taxon>Ascomycota</taxon>
        <taxon>Pezizomycotina</taxon>
        <taxon>Eurotiomycetes</taxon>
        <taxon>Chaetothyriomycetidae</taxon>
        <taxon>Chaetothyriales</taxon>
        <taxon>Herpotrichiellaceae</taxon>
        <taxon>Exophiala</taxon>
    </lineage>
</organism>
<dbReference type="OrthoDB" id="4120617at2759"/>
<keyword evidence="5" id="KW-1185">Reference proteome</keyword>